<proteinExistence type="predicted"/>
<reference evidence="4" key="1">
    <citation type="journal article" date="2017" name="Nat. Microbiol.">
        <title>Global analysis of biosynthetic gene clusters reveals vast potential of secondary metabolite production in Penicillium species.</title>
        <authorList>
            <person name="Nielsen J.C."/>
            <person name="Grijseels S."/>
            <person name="Prigent S."/>
            <person name="Ji B."/>
            <person name="Dainat J."/>
            <person name="Nielsen K.F."/>
            <person name="Frisvad J.C."/>
            <person name="Workman M."/>
            <person name="Nielsen J."/>
        </authorList>
    </citation>
    <scope>NUCLEOTIDE SEQUENCE [LARGE SCALE GENOMIC DNA]</scope>
    <source>
        <strain evidence="4">IBT 14082</strain>
    </source>
</reference>
<keyword evidence="1" id="KW-0732">Signal</keyword>
<feature type="chain" id="PRO_5012912603" description="DUF7136 domain-containing protein" evidence="1">
    <location>
        <begin position="23"/>
        <end position="267"/>
    </location>
</feature>
<dbReference type="AlphaFoldDB" id="A0A1V6SPR1"/>
<evidence type="ECO:0000256" key="1">
    <source>
        <dbReference type="SAM" id="SignalP"/>
    </source>
</evidence>
<dbReference type="Pfam" id="PF23584">
    <property type="entry name" value="DUF7136"/>
    <property type="match status" value="1"/>
</dbReference>
<gene>
    <name evidence="3" type="ORF">PENFLA_c029G07459</name>
</gene>
<evidence type="ECO:0000259" key="2">
    <source>
        <dbReference type="Pfam" id="PF23584"/>
    </source>
</evidence>
<dbReference type="InterPro" id="IPR055560">
    <property type="entry name" value="DUF7136"/>
</dbReference>
<evidence type="ECO:0000313" key="4">
    <source>
        <dbReference type="Proteomes" id="UP000191342"/>
    </source>
</evidence>
<keyword evidence="4" id="KW-1185">Reference proteome</keyword>
<evidence type="ECO:0000313" key="3">
    <source>
        <dbReference type="EMBL" id="OQE15976.1"/>
    </source>
</evidence>
<dbReference type="OrthoDB" id="4318338at2759"/>
<accession>A0A1V6SPR1</accession>
<dbReference type="EMBL" id="MLQL01000029">
    <property type="protein sequence ID" value="OQE15976.1"/>
    <property type="molecule type" value="Genomic_DNA"/>
</dbReference>
<feature type="domain" description="DUF7136" evidence="2">
    <location>
        <begin position="28"/>
        <end position="236"/>
    </location>
</feature>
<dbReference type="Proteomes" id="UP000191342">
    <property type="component" value="Unassembled WGS sequence"/>
</dbReference>
<sequence>MYASNNHLYLGCLLALQACTRAVGAAATSGTLEIDLVFPRNETYAPSALMPVVLAIQNPSLASSLNLDLYYMISPVGNYNNSVPTFLNLNWANISDSDPYFVYNSTDLNTEGTWELNWFLGNGHCWDTDDGIFYVTTNTTIDSIIFTTKNGSPEPDLATSTEGDTCAKEIGMWSVENTLNSTSESWGHGTCAVLSKHSPTSASNPCSVKLNSTAASSISAALTAAACAAPNSTVSCQADENAAGLVQISGGMAWLMAVFGGLTYILA</sequence>
<protein>
    <recommendedName>
        <fullName evidence="2">DUF7136 domain-containing protein</fullName>
    </recommendedName>
</protein>
<organism evidence="3 4">
    <name type="scientific">Penicillium flavigenum</name>
    <dbReference type="NCBI Taxonomy" id="254877"/>
    <lineage>
        <taxon>Eukaryota</taxon>
        <taxon>Fungi</taxon>
        <taxon>Dikarya</taxon>
        <taxon>Ascomycota</taxon>
        <taxon>Pezizomycotina</taxon>
        <taxon>Eurotiomycetes</taxon>
        <taxon>Eurotiomycetidae</taxon>
        <taxon>Eurotiales</taxon>
        <taxon>Aspergillaceae</taxon>
        <taxon>Penicillium</taxon>
    </lineage>
</organism>
<comment type="caution">
    <text evidence="3">The sequence shown here is derived from an EMBL/GenBank/DDBJ whole genome shotgun (WGS) entry which is preliminary data.</text>
</comment>
<feature type="signal peptide" evidence="1">
    <location>
        <begin position="1"/>
        <end position="22"/>
    </location>
</feature>
<name>A0A1V6SPR1_9EURO</name>